<evidence type="ECO:0000259" key="16">
    <source>
        <dbReference type="Pfam" id="PF22248"/>
    </source>
</evidence>
<keyword evidence="11" id="KW-0482">Metalloprotease</keyword>
<evidence type="ECO:0000256" key="8">
    <source>
        <dbReference type="ARBA" id="ARBA00022824"/>
    </source>
</evidence>
<keyword evidence="6" id="KW-0479">Metal-binding</keyword>
<keyword evidence="4" id="KW-0645">Protease</keyword>
<dbReference type="Pfam" id="PF22248">
    <property type="entry name" value="ERMP1_C"/>
    <property type="match status" value="1"/>
</dbReference>
<evidence type="ECO:0000256" key="2">
    <source>
        <dbReference type="ARBA" id="ARBA00004477"/>
    </source>
</evidence>
<evidence type="ECO:0000259" key="17">
    <source>
        <dbReference type="Pfam" id="PF22249"/>
    </source>
</evidence>
<evidence type="ECO:0000313" key="18">
    <source>
        <dbReference type="Proteomes" id="UP000085678"/>
    </source>
</evidence>
<gene>
    <name evidence="19" type="primary">LOC106165711</name>
</gene>
<keyword evidence="5 14" id="KW-0812">Transmembrane</keyword>
<dbReference type="KEGG" id="lak:106165711"/>
<protein>
    <submittedName>
        <fullName evidence="19">Endoplasmic reticulum metallopeptidase 1-like</fullName>
    </submittedName>
</protein>
<proteinExistence type="inferred from homology"/>
<evidence type="ECO:0000256" key="12">
    <source>
        <dbReference type="ARBA" id="ARBA00023136"/>
    </source>
</evidence>
<reference evidence="19" key="1">
    <citation type="submission" date="2025-08" db="UniProtKB">
        <authorList>
            <consortium name="RefSeq"/>
        </authorList>
    </citation>
    <scope>IDENTIFICATION</scope>
    <source>
        <tissue evidence="19">Gonads</tissue>
    </source>
</reference>
<comment type="similarity">
    <text evidence="3">Belongs to the peptidase M28 family.</text>
</comment>
<evidence type="ECO:0000256" key="9">
    <source>
        <dbReference type="ARBA" id="ARBA00022833"/>
    </source>
</evidence>
<dbReference type="CDD" id="cd03875">
    <property type="entry name" value="M28_Fxna_like"/>
    <property type="match status" value="1"/>
</dbReference>
<evidence type="ECO:0000256" key="1">
    <source>
        <dbReference type="ARBA" id="ARBA00001947"/>
    </source>
</evidence>
<keyword evidence="12 14" id="KW-0472">Membrane</keyword>
<feature type="transmembrane region" description="Helical" evidence="14">
    <location>
        <begin position="627"/>
        <end position="649"/>
    </location>
</feature>
<dbReference type="Proteomes" id="UP000085678">
    <property type="component" value="Unplaced"/>
</dbReference>
<keyword evidence="18" id="KW-1185">Reference proteome</keyword>
<dbReference type="InterPro" id="IPR053974">
    <property type="entry name" value="ERMP1_1-A_TM"/>
</dbReference>
<feature type="transmembrane region" description="Helical" evidence="14">
    <location>
        <begin position="553"/>
        <end position="579"/>
    </location>
</feature>
<evidence type="ECO:0000256" key="5">
    <source>
        <dbReference type="ARBA" id="ARBA00022692"/>
    </source>
</evidence>
<dbReference type="AlphaFoldDB" id="A0A1S3IMM2"/>
<dbReference type="FunFam" id="3.40.630.10:FF:000008">
    <property type="entry name" value="Endoplasmic reticulum metallopeptidase 1"/>
    <property type="match status" value="1"/>
</dbReference>
<dbReference type="GeneID" id="106165711"/>
<keyword evidence="13" id="KW-0325">Glycoprotein</keyword>
<dbReference type="OrthoDB" id="7887808at2759"/>
<feature type="transmembrane region" description="Helical" evidence="14">
    <location>
        <begin position="40"/>
        <end position="59"/>
    </location>
</feature>
<dbReference type="InterPro" id="IPR048024">
    <property type="entry name" value="Fxna-like_M28_dom"/>
</dbReference>
<dbReference type="GO" id="GO:0005789">
    <property type="term" value="C:endoplasmic reticulum membrane"/>
    <property type="evidence" value="ECO:0007669"/>
    <property type="project" value="UniProtKB-SubCell"/>
</dbReference>
<feature type="domain" description="Peptidase M28" evidence="15">
    <location>
        <begin position="155"/>
        <end position="348"/>
    </location>
</feature>
<evidence type="ECO:0000259" key="15">
    <source>
        <dbReference type="Pfam" id="PF04389"/>
    </source>
</evidence>
<accession>A0A1S3IMM2</accession>
<feature type="transmembrane region" description="Helical" evidence="14">
    <location>
        <begin position="524"/>
        <end position="541"/>
    </location>
</feature>
<evidence type="ECO:0000256" key="6">
    <source>
        <dbReference type="ARBA" id="ARBA00022723"/>
    </source>
</evidence>
<sequence length="885" mass="99964">MDSSMRKRVPASKKAPKIVDEWVYEKRNERPIRAPLLPEYVWVIVFALNFVLFSFIHLADNSYPEPKFLRTAKPGEFVEERAREHLLKLTSFGQRSVGSQANEVHSVKYLTEQLNQIKSNAKPAHKFDVDVQTVSGTFTLEFLGHFTSVYENVNNILVKMGPHEDTGTSLLVNCHYDTAIGSPGASDDAVSCCVMLEILQVLTQQDESLPHSLIFNFNGAEENVLQAAHGFITQHPWASSIKAFVNLEAAGAGGRELVFQTGPEHPWLIQAYASAADHPYASVVGQEVFQSGIIPSDTDFRIYRDYAHIPGIDIAYISNGYVYHTMHDTPDKVPPGCMQRGGENVLKTIQTLLASPYLEHPGDYRHGNMVFFDVVGTFMISYPERLGEILNLFTVLLVFWRIGKKVASESSKNLHGLFYVTTLVKALLCILMSWAAAVCTVIGVAGLLMATQCTMAWYGNHLWVVGLYVCPAVAVSIALHAYFKTLIFEDQQDEWELEDVFFDASLSVWTMFLIILTYNGLGSAYFALLWTLLPILIRGYLAKFMKITAKGNLAGFMLLHFVAILFPNLMSLYGLYGLFEMFVPVLGRIGTEVYPDVAVAGMSVFAVIVCMLFQLGLVYTTHSVRKILSLLTSMSVIALLLVIFTPFGFPYQELTPQKSVLHHIERRFHTVSGNLSTKDSGLWYIPFDQPGTLSSWQRKIPRLEEGIVAECKGPYCGWPYYYPMLTLMKQTYYIPSGELKDTPRGQIKLVSREDLSDSKQMLTFQIEGPDHMTIFFQPKPWSHLVKWSMGDGNPLPCSMPPEAEGDHYFVFYSYGTKPKKPYQFWIELEITADHPADKGFIDIAIAAHHVHEKYRETKELVEFLNKMPKWTFTTNLTSTFDNYIF</sequence>
<feature type="transmembrane region" description="Helical" evidence="14">
    <location>
        <begin position="423"/>
        <end position="449"/>
    </location>
</feature>
<feature type="transmembrane region" description="Helical" evidence="14">
    <location>
        <begin position="599"/>
        <end position="620"/>
    </location>
</feature>
<evidence type="ECO:0000256" key="4">
    <source>
        <dbReference type="ARBA" id="ARBA00022670"/>
    </source>
</evidence>
<keyword evidence="7" id="KW-0378">Hydrolase</keyword>
<evidence type="ECO:0000256" key="3">
    <source>
        <dbReference type="ARBA" id="ARBA00010918"/>
    </source>
</evidence>
<dbReference type="FunCoup" id="A0A1S3IMM2">
    <property type="interactions" value="1150"/>
</dbReference>
<organism evidence="18 19">
    <name type="scientific">Lingula anatina</name>
    <name type="common">Brachiopod</name>
    <name type="synonym">Lingula unguis</name>
    <dbReference type="NCBI Taxonomy" id="7574"/>
    <lineage>
        <taxon>Eukaryota</taxon>
        <taxon>Metazoa</taxon>
        <taxon>Spiralia</taxon>
        <taxon>Lophotrochozoa</taxon>
        <taxon>Brachiopoda</taxon>
        <taxon>Linguliformea</taxon>
        <taxon>Lingulata</taxon>
        <taxon>Lingulida</taxon>
        <taxon>Linguloidea</taxon>
        <taxon>Lingulidae</taxon>
        <taxon>Lingula</taxon>
    </lineage>
</organism>
<dbReference type="PANTHER" id="PTHR12147">
    <property type="entry name" value="METALLOPEPTIDASE M28 FAMILY MEMBER"/>
    <property type="match status" value="1"/>
</dbReference>
<dbReference type="Pfam" id="PF04389">
    <property type="entry name" value="Peptidase_M28"/>
    <property type="match status" value="1"/>
</dbReference>
<comment type="subcellular location">
    <subcellularLocation>
        <location evidence="2">Endoplasmic reticulum membrane</location>
        <topology evidence="2">Multi-pass membrane protein</topology>
    </subcellularLocation>
</comment>
<keyword evidence="10 14" id="KW-1133">Transmembrane helix</keyword>
<dbReference type="Gene3D" id="3.40.630.10">
    <property type="entry name" value="Zn peptidases"/>
    <property type="match status" value="1"/>
</dbReference>
<evidence type="ECO:0000313" key="19">
    <source>
        <dbReference type="RefSeq" id="XP_013399485.1"/>
    </source>
</evidence>
<feature type="transmembrane region" description="Helical" evidence="14">
    <location>
        <begin position="461"/>
        <end position="479"/>
    </location>
</feature>
<dbReference type="GO" id="GO:0046872">
    <property type="term" value="F:metal ion binding"/>
    <property type="evidence" value="ECO:0007669"/>
    <property type="project" value="UniProtKB-KW"/>
</dbReference>
<comment type="cofactor">
    <cofactor evidence="1">
        <name>Zn(2+)</name>
        <dbReference type="ChEBI" id="CHEBI:29105"/>
    </cofactor>
</comment>
<name>A0A1S3IMM2_LINAN</name>
<keyword evidence="9" id="KW-0862">Zinc</keyword>
<evidence type="ECO:0000256" key="13">
    <source>
        <dbReference type="ARBA" id="ARBA00023180"/>
    </source>
</evidence>
<evidence type="ECO:0000256" key="11">
    <source>
        <dbReference type="ARBA" id="ARBA00023049"/>
    </source>
</evidence>
<dbReference type="Pfam" id="PF22249">
    <property type="entry name" value="ERMP1-TM"/>
    <property type="match status" value="1"/>
</dbReference>
<feature type="domain" description="Endoplasmic reticulum metallopeptidase 1-like C-terminal" evidence="16">
    <location>
        <begin position="655"/>
        <end position="883"/>
    </location>
</feature>
<dbReference type="InterPro" id="IPR007484">
    <property type="entry name" value="Peptidase_M28"/>
</dbReference>
<dbReference type="GO" id="GO:0008235">
    <property type="term" value="F:metalloexopeptidase activity"/>
    <property type="evidence" value="ECO:0007669"/>
    <property type="project" value="InterPro"/>
</dbReference>
<dbReference type="RefSeq" id="XP_013399485.1">
    <property type="nucleotide sequence ID" value="XM_013544031.1"/>
</dbReference>
<evidence type="ECO:0000256" key="10">
    <source>
        <dbReference type="ARBA" id="ARBA00022989"/>
    </source>
</evidence>
<evidence type="ECO:0000256" key="14">
    <source>
        <dbReference type="SAM" id="Phobius"/>
    </source>
</evidence>
<dbReference type="InterPro" id="IPR045175">
    <property type="entry name" value="M28_fam"/>
</dbReference>
<dbReference type="SUPFAM" id="SSF53187">
    <property type="entry name" value="Zn-dependent exopeptidases"/>
    <property type="match status" value="1"/>
</dbReference>
<dbReference type="STRING" id="7574.A0A1S3IMM2"/>
<dbReference type="InParanoid" id="A0A1S3IMM2"/>
<feature type="domain" description="Endoplasmic reticulum metallopeptidase 1/1-A TM" evidence="17">
    <location>
        <begin position="419"/>
        <end position="642"/>
    </location>
</feature>
<evidence type="ECO:0000256" key="7">
    <source>
        <dbReference type="ARBA" id="ARBA00022801"/>
    </source>
</evidence>
<keyword evidence="8" id="KW-0256">Endoplasmic reticulum</keyword>
<dbReference type="InterPro" id="IPR053973">
    <property type="entry name" value="ERMP1-like_C"/>
</dbReference>
<dbReference type="GO" id="GO:0006508">
    <property type="term" value="P:proteolysis"/>
    <property type="evidence" value="ECO:0007669"/>
    <property type="project" value="UniProtKB-KW"/>
</dbReference>
<dbReference type="PANTHER" id="PTHR12147:SF22">
    <property type="entry name" value="ENDOPLASMIC RETICULUM METALLOPEPTIDASE 1"/>
    <property type="match status" value="1"/>
</dbReference>